<dbReference type="Proteomes" id="UP001318860">
    <property type="component" value="Unassembled WGS sequence"/>
</dbReference>
<dbReference type="EMBL" id="JABTTQ020001961">
    <property type="protein sequence ID" value="KAK6126928.1"/>
    <property type="molecule type" value="Genomic_DNA"/>
</dbReference>
<evidence type="ECO:0000313" key="3">
    <source>
        <dbReference type="EMBL" id="KAK6126928.1"/>
    </source>
</evidence>
<evidence type="ECO:0000259" key="2">
    <source>
        <dbReference type="Pfam" id="PF25597"/>
    </source>
</evidence>
<sequence>MHSPMQLTLGFEPDISHLRTFGCAVQVPIPPPQRTKMDPQRRLGIYVGFDSPSIIRYLEPMTGDLFTTRFADCHFDEIIFPSMGKDKDVLQNDKQKPVENLSWNEQSLSYLDPRTPKYESEVSRIIHLQNIANKLPDAFNDASKVTKTHTPAANVPTRIIVPEEHKKMNDNIPRQKHGRPIGSKDTVPRKRKGKIDTNEQAPDESVEPNISENIQIKNSDSTENPLSYCNEVWDRNK</sequence>
<proteinExistence type="predicted"/>
<reference evidence="3 4" key="1">
    <citation type="journal article" date="2021" name="Comput. Struct. Biotechnol. J.">
        <title>De novo genome assembly of the potent medicinal plant Rehmannia glutinosa using nanopore technology.</title>
        <authorList>
            <person name="Ma L."/>
            <person name="Dong C."/>
            <person name="Song C."/>
            <person name="Wang X."/>
            <person name="Zheng X."/>
            <person name="Niu Y."/>
            <person name="Chen S."/>
            <person name="Feng W."/>
        </authorList>
    </citation>
    <scope>NUCLEOTIDE SEQUENCE [LARGE SCALE GENOMIC DNA]</scope>
    <source>
        <strain evidence="3">DH-2019</strain>
    </source>
</reference>
<feature type="domain" description="Retroviral polymerase SH3-like" evidence="2">
    <location>
        <begin position="23"/>
        <end position="83"/>
    </location>
</feature>
<dbReference type="Pfam" id="PF25597">
    <property type="entry name" value="SH3_retrovirus"/>
    <property type="match status" value="1"/>
</dbReference>
<comment type="caution">
    <text evidence="3">The sequence shown here is derived from an EMBL/GenBank/DDBJ whole genome shotgun (WGS) entry which is preliminary data.</text>
</comment>
<name>A0ABR0UWT9_REHGL</name>
<keyword evidence="4" id="KW-1185">Reference proteome</keyword>
<dbReference type="InterPro" id="IPR057670">
    <property type="entry name" value="SH3_retrovirus"/>
</dbReference>
<feature type="region of interest" description="Disordered" evidence="1">
    <location>
        <begin position="167"/>
        <end position="237"/>
    </location>
</feature>
<feature type="compositionally biased region" description="Polar residues" evidence="1">
    <location>
        <begin position="208"/>
        <end position="227"/>
    </location>
</feature>
<evidence type="ECO:0000313" key="4">
    <source>
        <dbReference type="Proteomes" id="UP001318860"/>
    </source>
</evidence>
<evidence type="ECO:0000256" key="1">
    <source>
        <dbReference type="SAM" id="MobiDB-lite"/>
    </source>
</evidence>
<protein>
    <recommendedName>
        <fullName evidence="2">Retroviral polymerase SH3-like domain-containing protein</fullName>
    </recommendedName>
</protein>
<organism evidence="3 4">
    <name type="scientific">Rehmannia glutinosa</name>
    <name type="common">Chinese foxglove</name>
    <dbReference type="NCBI Taxonomy" id="99300"/>
    <lineage>
        <taxon>Eukaryota</taxon>
        <taxon>Viridiplantae</taxon>
        <taxon>Streptophyta</taxon>
        <taxon>Embryophyta</taxon>
        <taxon>Tracheophyta</taxon>
        <taxon>Spermatophyta</taxon>
        <taxon>Magnoliopsida</taxon>
        <taxon>eudicotyledons</taxon>
        <taxon>Gunneridae</taxon>
        <taxon>Pentapetalae</taxon>
        <taxon>asterids</taxon>
        <taxon>lamiids</taxon>
        <taxon>Lamiales</taxon>
        <taxon>Orobanchaceae</taxon>
        <taxon>Rehmannieae</taxon>
        <taxon>Rehmannia</taxon>
    </lineage>
</organism>
<gene>
    <name evidence="3" type="ORF">DH2020_039329</name>
</gene>
<accession>A0ABR0UWT9</accession>